<organism evidence="1 2">
    <name type="scientific">Aspergillus viridinutans</name>
    <dbReference type="NCBI Taxonomy" id="75553"/>
    <lineage>
        <taxon>Eukaryota</taxon>
        <taxon>Fungi</taxon>
        <taxon>Dikarya</taxon>
        <taxon>Ascomycota</taxon>
        <taxon>Pezizomycotina</taxon>
        <taxon>Eurotiomycetes</taxon>
        <taxon>Eurotiomycetidae</taxon>
        <taxon>Eurotiales</taxon>
        <taxon>Aspergillaceae</taxon>
        <taxon>Aspergillus</taxon>
        <taxon>Aspergillus subgen. Fumigati</taxon>
    </lineage>
</organism>
<dbReference type="AlphaFoldDB" id="A0A9P3BUF8"/>
<dbReference type="Gene3D" id="3.50.50.60">
    <property type="entry name" value="FAD/NAD(P)-binding domain"/>
    <property type="match status" value="1"/>
</dbReference>
<keyword evidence="2" id="KW-1185">Reference proteome</keyword>
<dbReference type="RefSeq" id="XP_043122070.1">
    <property type="nucleotide sequence ID" value="XM_043266135.1"/>
</dbReference>
<dbReference type="GO" id="GO:0071949">
    <property type="term" value="F:FAD binding"/>
    <property type="evidence" value="ECO:0007669"/>
    <property type="project" value="InterPro"/>
</dbReference>
<proteinExistence type="predicted"/>
<dbReference type="EMBL" id="BOPL01000001">
    <property type="protein sequence ID" value="GIJ98883.1"/>
    <property type="molecule type" value="Genomic_DNA"/>
</dbReference>
<comment type="caution">
    <text evidence="1">The sequence shown here is derived from an EMBL/GenBank/DDBJ whole genome shotgun (WGS) entry which is preliminary data.</text>
</comment>
<dbReference type="GO" id="GO:0006631">
    <property type="term" value="P:fatty acid metabolic process"/>
    <property type="evidence" value="ECO:0007669"/>
    <property type="project" value="InterPro"/>
</dbReference>
<evidence type="ECO:0000313" key="1">
    <source>
        <dbReference type="EMBL" id="GIJ98883.1"/>
    </source>
</evidence>
<gene>
    <name evidence="1" type="ORF">Aspvir_001005</name>
</gene>
<dbReference type="InterPro" id="IPR036188">
    <property type="entry name" value="FAD/NAD-bd_sf"/>
</dbReference>
<dbReference type="GeneID" id="66928987"/>
<protein>
    <submittedName>
        <fullName evidence="1">Uncharacterized protein</fullName>
    </submittedName>
</protein>
<sequence length="188" mass="20695">MPRSRSQGVSLFTPRPSASTISRNPGSLDVWILGAGLASLTAAVYLISEARVVPSRIHILEALSEADVELASNGDEESGYRCRAGCIPLFCDGQVEELLALVPSATPGKTVWDDIQEHFKDRGAKQTLRIKHMTQRKDRLKGIEARKHQLGIKERMDLFLLSPKQQSALGRSPFKSISLQRSSRQTTG</sequence>
<reference evidence="1 2" key="1">
    <citation type="submission" date="2021-02" db="EMBL/GenBank/DDBJ databases">
        <title>Pan-genome distribution and transcriptional activeness of fungal secondary metabolism genes in Aspergillus section Fumigati.</title>
        <authorList>
            <person name="Takahashi H."/>
            <person name="Umemura M."/>
            <person name="Ninomiya A."/>
            <person name="Kusuya Y."/>
            <person name="Urayama S."/>
            <person name="Shimizu M."/>
            <person name="Watanabe A."/>
            <person name="Kamei K."/>
            <person name="Yaguchi T."/>
            <person name="Hagiwara D."/>
        </authorList>
    </citation>
    <scope>NUCLEOTIDE SEQUENCE [LARGE SCALE GENOMIC DNA]</scope>
    <source>
        <strain evidence="1 2">IFM 47045</strain>
    </source>
</reference>
<dbReference type="PANTHER" id="PTHR37417:SF2">
    <property type="entry name" value="67 KDA MYOSIN-CROSS-REACTIVE ANTIGEN FAMILY PROTEIN (AFU_ORTHOLOGUE AFUA_5G09970)"/>
    <property type="match status" value="1"/>
</dbReference>
<accession>A0A9P3BUF8</accession>
<dbReference type="GO" id="GO:0050151">
    <property type="term" value="F:oleate hydratase activity"/>
    <property type="evidence" value="ECO:0007669"/>
    <property type="project" value="InterPro"/>
</dbReference>
<name>A0A9P3BUF8_ASPVI</name>
<dbReference type="InterPro" id="IPR010354">
    <property type="entry name" value="Oleate_hydratase"/>
</dbReference>
<dbReference type="OrthoDB" id="545169at2759"/>
<dbReference type="PANTHER" id="PTHR37417">
    <property type="entry name" value="67 KDA MYOSIN-CROSS-REACTIVE ANTIGEN FAMILY PROTEIN (AFU_ORTHOLOGUE AFUA_5G09970)"/>
    <property type="match status" value="1"/>
</dbReference>
<dbReference type="Pfam" id="PF06100">
    <property type="entry name" value="MCRA"/>
    <property type="match status" value="1"/>
</dbReference>
<dbReference type="Proteomes" id="UP000710440">
    <property type="component" value="Unassembled WGS sequence"/>
</dbReference>
<evidence type="ECO:0000313" key="2">
    <source>
        <dbReference type="Proteomes" id="UP000710440"/>
    </source>
</evidence>